<feature type="region of interest" description="Disordered" evidence="1">
    <location>
        <begin position="96"/>
        <end position="120"/>
    </location>
</feature>
<gene>
    <name evidence="3" type="ORF">MUB52_14935</name>
</gene>
<evidence type="ECO:0000313" key="4">
    <source>
        <dbReference type="Proteomes" id="UP001208690"/>
    </source>
</evidence>
<evidence type="ECO:0000313" key="3">
    <source>
        <dbReference type="EMBL" id="MCV3272727.1"/>
    </source>
</evidence>
<keyword evidence="2" id="KW-0732">Signal</keyword>
<organism evidence="3 4">
    <name type="scientific">Roseobacter sinensis</name>
    <dbReference type="NCBI Taxonomy" id="2931391"/>
    <lineage>
        <taxon>Bacteria</taxon>
        <taxon>Pseudomonadati</taxon>
        <taxon>Pseudomonadota</taxon>
        <taxon>Alphaproteobacteria</taxon>
        <taxon>Rhodobacterales</taxon>
        <taxon>Roseobacteraceae</taxon>
        <taxon>Roseobacter</taxon>
    </lineage>
</organism>
<proteinExistence type="predicted"/>
<dbReference type="RefSeq" id="WP_263845049.1">
    <property type="nucleotide sequence ID" value="NZ_JALIEB010000010.1"/>
</dbReference>
<evidence type="ECO:0000256" key="2">
    <source>
        <dbReference type="SAM" id="SignalP"/>
    </source>
</evidence>
<keyword evidence="4" id="KW-1185">Reference proteome</keyword>
<feature type="signal peptide" evidence="2">
    <location>
        <begin position="1"/>
        <end position="28"/>
    </location>
</feature>
<comment type="caution">
    <text evidence="3">The sequence shown here is derived from an EMBL/GenBank/DDBJ whole genome shotgun (WGS) entry which is preliminary data.</text>
</comment>
<sequence length="120" mass="12599">MTLRRALSRAGLALLLLASLAMSAAAFAHRADQAEPSPEMLAYLSMGGTLEELCSSDGPAHHLTSGCEACRITANALTPETTPDAVAPLRFARVPHAATGRRVPPRHRAEIAPPSRAPPL</sequence>
<accession>A0ABT3BGL3</accession>
<dbReference type="Proteomes" id="UP001208690">
    <property type="component" value="Unassembled WGS sequence"/>
</dbReference>
<evidence type="ECO:0000256" key="1">
    <source>
        <dbReference type="SAM" id="MobiDB-lite"/>
    </source>
</evidence>
<protein>
    <submittedName>
        <fullName evidence="3">Uncharacterized protein</fullName>
    </submittedName>
</protein>
<name>A0ABT3BGL3_9RHOB</name>
<dbReference type="EMBL" id="JALIEB010000010">
    <property type="protein sequence ID" value="MCV3272727.1"/>
    <property type="molecule type" value="Genomic_DNA"/>
</dbReference>
<reference evidence="3 4" key="1">
    <citation type="submission" date="2022-04" db="EMBL/GenBank/DDBJ databases">
        <title>Roseobacter sp. WL0113 is a bacterium isolated from neritic sediment.</title>
        <authorList>
            <person name="Wang L."/>
            <person name="He W."/>
            <person name="Zhang D.-F."/>
        </authorList>
    </citation>
    <scope>NUCLEOTIDE SEQUENCE [LARGE SCALE GENOMIC DNA]</scope>
    <source>
        <strain evidence="3 4">WL0113</strain>
    </source>
</reference>
<feature type="chain" id="PRO_5046703524" evidence="2">
    <location>
        <begin position="29"/>
        <end position="120"/>
    </location>
</feature>